<protein>
    <submittedName>
        <fullName evidence="2">Uncharacterized protein</fullName>
    </submittedName>
</protein>
<evidence type="ECO:0000313" key="3">
    <source>
        <dbReference type="Proteomes" id="UP001189429"/>
    </source>
</evidence>
<sequence length="263" mass="27384">CPAILHRMVAEGALSVGLQATCRNLHFDRQGRLVQRLADRGRGPDGGARAAPAPPGAERLVEAGGQGALLVGGDDGRRQLVDLAAAAEQARDCGALCGSGTQVAERLAEVGKLAVRYQDSAPPVPCDVALAEGLAEQAPGASAPAAPQRRKRRRRRRFVIESEASSGEEDSGDSLLERLGHEVQLAPGPRGSPPGPPGAPEAEEGQCQRPEQPGLLRPPRVAGKRTRHAEKIGLRRGLEHGNTVVLLARPAARADAAPPAPRG</sequence>
<evidence type="ECO:0000313" key="2">
    <source>
        <dbReference type="EMBL" id="CAK0818021.1"/>
    </source>
</evidence>
<feature type="compositionally biased region" description="Pro residues" evidence="1">
    <location>
        <begin position="190"/>
        <end position="199"/>
    </location>
</feature>
<accession>A0ABN9RGW4</accession>
<comment type="caution">
    <text evidence="2">The sequence shown here is derived from an EMBL/GenBank/DDBJ whole genome shotgun (WGS) entry which is preliminary data.</text>
</comment>
<name>A0ABN9RGW4_9DINO</name>
<feature type="region of interest" description="Disordered" evidence="1">
    <location>
        <begin position="137"/>
        <end position="238"/>
    </location>
</feature>
<feature type="non-terminal residue" evidence="2">
    <location>
        <position position="263"/>
    </location>
</feature>
<proteinExistence type="predicted"/>
<organism evidence="2 3">
    <name type="scientific">Prorocentrum cordatum</name>
    <dbReference type="NCBI Taxonomy" id="2364126"/>
    <lineage>
        <taxon>Eukaryota</taxon>
        <taxon>Sar</taxon>
        <taxon>Alveolata</taxon>
        <taxon>Dinophyceae</taxon>
        <taxon>Prorocentrales</taxon>
        <taxon>Prorocentraceae</taxon>
        <taxon>Prorocentrum</taxon>
    </lineage>
</organism>
<reference evidence="2" key="1">
    <citation type="submission" date="2023-10" db="EMBL/GenBank/DDBJ databases">
        <authorList>
            <person name="Chen Y."/>
            <person name="Shah S."/>
            <person name="Dougan E. K."/>
            <person name="Thang M."/>
            <person name="Chan C."/>
        </authorList>
    </citation>
    <scope>NUCLEOTIDE SEQUENCE [LARGE SCALE GENOMIC DNA]</scope>
</reference>
<gene>
    <name evidence="2" type="ORF">PCOR1329_LOCUS20409</name>
</gene>
<feature type="compositionally biased region" description="Low complexity" evidence="1">
    <location>
        <begin position="137"/>
        <end position="147"/>
    </location>
</feature>
<feature type="compositionally biased region" description="Basic residues" evidence="1">
    <location>
        <begin position="148"/>
        <end position="157"/>
    </location>
</feature>
<dbReference type="EMBL" id="CAUYUJ010006624">
    <property type="protein sequence ID" value="CAK0818021.1"/>
    <property type="molecule type" value="Genomic_DNA"/>
</dbReference>
<feature type="non-terminal residue" evidence="2">
    <location>
        <position position="1"/>
    </location>
</feature>
<feature type="compositionally biased region" description="Basic and acidic residues" evidence="1">
    <location>
        <begin position="229"/>
        <end position="238"/>
    </location>
</feature>
<keyword evidence="3" id="KW-1185">Reference proteome</keyword>
<evidence type="ECO:0000256" key="1">
    <source>
        <dbReference type="SAM" id="MobiDB-lite"/>
    </source>
</evidence>
<dbReference type="Proteomes" id="UP001189429">
    <property type="component" value="Unassembled WGS sequence"/>
</dbReference>